<dbReference type="Proteomes" id="UP000827872">
    <property type="component" value="Linkage Group LG04"/>
</dbReference>
<proteinExistence type="predicted"/>
<evidence type="ECO:0000313" key="1">
    <source>
        <dbReference type="EMBL" id="KAH8004259.1"/>
    </source>
</evidence>
<dbReference type="EMBL" id="CM037617">
    <property type="protein sequence ID" value="KAH8004259.1"/>
    <property type="molecule type" value="Genomic_DNA"/>
</dbReference>
<evidence type="ECO:0000313" key="2">
    <source>
        <dbReference type="Proteomes" id="UP000827872"/>
    </source>
</evidence>
<sequence>MQPPVSGHSIYFLGFAFVLAAGSPPIHSARCTEEAGGGKSARSALLPSQVNAFHLLSRKHDAAAPF</sequence>
<protein>
    <submittedName>
        <fullName evidence="1">Uncharacterized protein</fullName>
    </submittedName>
</protein>
<gene>
    <name evidence="1" type="ORF">K3G42_006427</name>
</gene>
<organism evidence="1 2">
    <name type="scientific">Sphaerodactylus townsendi</name>
    <dbReference type="NCBI Taxonomy" id="933632"/>
    <lineage>
        <taxon>Eukaryota</taxon>
        <taxon>Metazoa</taxon>
        <taxon>Chordata</taxon>
        <taxon>Craniata</taxon>
        <taxon>Vertebrata</taxon>
        <taxon>Euteleostomi</taxon>
        <taxon>Lepidosauria</taxon>
        <taxon>Squamata</taxon>
        <taxon>Bifurcata</taxon>
        <taxon>Gekkota</taxon>
        <taxon>Sphaerodactylidae</taxon>
        <taxon>Sphaerodactylus</taxon>
    </lineage>
</organism>
<comment type="caution">
    <text evidence="1">The sequence shown here is derived from an EMBL/GenBank/DDBJ whole genome shotgun (WGS) entry which is preliminary data.</text>
</comment>
<name>A0ACB8FG08_9SAUR</name>
<keyword evidence="2" id="KW-1185">Reference proteome</keyword>
<reference evidence="1" key="1">
    <citation type="submission" date="2021-08" db="EMBL/GenBank/DDBJ databases">
        <title>The first chromosome-level gecko genome reveals the dynamic sex chromosomes of Neotropical dwarf geckos (Sphaerodactylidae: Sphaerodactylus).</title>
        <authorList>
            <person name="Pinto B.J."/>
            <person name="Keating S.E."/>
            <person name="Gamble T."/>
        </authorList>
    </citation>
    <scope>NUCLEOTIDE SEQUENCE</scope>
    <source>
        <strain evidence="1">TG3544</strain>
    </source>
</reference>
<accession>A0ACB8FG08</accession>